<evidence type="ECO:0000256" key="1">
    <source>
        <dbReference type="SAM" id="Coils"/>
    </source>
</evidence>
<sequence length="646" mass="73220">MVTGIEAAGLALAIFPVIVQGVSFYVDGTRKIRDVMDHRRKAKKLLRRLEMEKVKFENTCEFFLDITTEEMASLVDGVDWEKTIHERLPDKEARVFLDAESELAEHLKELRDGLGLNEEYIRLSQEERSQWAKFKLVLQETSYLAILEEIREINEDLGRLTQLQTRRPLQRPVRQSHAAKSYNIVRARAQSLHGVLQRNFEAAPCRCNHNASLQLELRGDQTVDVRFKVLFNFEYVSATDDGRLQGPRGWRSLEFQSVDHENSTSSSPCQLEAEEQKDDRKNFNSHHTPNQTETHGLRSLIKSLRSLKEGVVVRKKPKGVAFKEPPQAKTEELSLPKAKETVKRINDLCSAIKAAASCSSGCLGFVEDEKQELQHRLWPPTKSPSSSYIPEPMSLESLLFPGRLDELDRLKLGLKIASAVMQLHATEWLKELWGKRDIFFLQKQMPRRTNSGDIVQICEPALEMPFVRGSSQDELLPLDHAGETSGTQPSAPFQYEKSLFSLGIVLIELWFEEPLEKLRAHPDDCQDDNADYETAKQRVGELLRLAGEDYGLAVSRCINGVRKGPGKFSATKSTLDDEGFKNDVHENVVCLLQKNLEVSSRYPGIFSIFKLGTNGNGFRHFLGRISRISEVTAVVASLPLIGKIWI</sequence>
<evidence type="ECO:0000256" key="2">
    <source>
        <dbReference type="SAM" id="MobiDB-lite"/>
    </source>
</evidence>
<feature type="region of interest" description="Disordered" evidence="2">
    <location>
        <begin position="257"/>
        <end position="297"/>
    </location>
</feature>
<organism evidence="4 5">
    <name type="scientific">Sphaerosporella brunnea</name>
    <dbReference type="NCBI Taxonomy" id="1250544"/>
    <lineage>
        <taxon>Eukaryota</taxon>
        <taxon>Fungi</taxon>
        <taxon>Dikarya</taxon>
        <taxon>Ascomycota</taxon>
        <taxon>Pezizomycotina</taxon>
        <taxon>Pezizomycetes</taxon>
        <taxon>Pezizales</taxon>
        <taxon>Pyronemataceae</taxon>
        <taxon>Sphaerosporella</taxon>
    </lineage>
</organism>
<dbReference type="Pfam" id="PF24476">
    <property type="entry name" value="DUF7580"/>
    <property type="match status" value="1"/>
</dbReference>
<accession>A0A5J5ERL3</accession>
<evidence type="ECO:0000259" key="3">
    <source>
        <dbReference type="Pfam" id="PF24476"/>
    </source>
</evidence>
<name>A0A5J5ERL3_9PEZI</name>
<evidence type="ECO:0000313" key="5">
    <source>
        <dbReference type="Proteomes" id="UP000326924"/>
    </source>
</evidence>
<feature type="coiled-coil region" evidence="1">
    <location>
        <begin position="32"/>
        <end position="59"/>
    </location>
</feature>
<dbReference type="OrthoDB" id="3565018at2759"/>
<feature type="compositionally biased region" description="Polar residues" evidence="2">
    <location>
        <begin position="285"/>
        <end position="294"/>
    </location>
</feature>
<comment type="caution">
    <text evidence="4">The sequence shown here is derived from an EMBL/GenBank/DDBJ whole genome shotgun (WGS) entry which is preliminary data.</text>
</comment>
<keyword evidence="1" id="KW-0175">Coiled coil</keyword>
<gene>
    <name evidence="4" type="ORF">FN846DRAFT_908903</name>
</gene>
<dbReference type="InterPro" id="IPR056002">
    <property type="entry name" value="DUF7580"/>
</dbReference>
<proteinExistence type="predicted"/>
<dbReference type="AlphaFoldDB" id="A0A5J5ERL3"/>
<evidence type="ECO:0000313" key="4">
    <source>
        <dbReference type="EMBL" id="KAA8901720.1"/>
    </source>
</evidence>
<dbReference type="Proteomes" id="UP000326924">
    <property type="component" value="Unassembled WGS sequence"/>
</dbReference>
<dbReference type="PANTHER" id="PTHR35186:SF4">
    <property type="entry name" value="PRION-INHIBITION AND PROPAGATION HELO DOMAIN-CONTAINING PROTEIN"/>
    <property type="match status" value="1"/>
</dbReference>
<reference evidence="4 5" key="1">
    <citation type="submission" date="2019-09" db="EMBL/GenBank/DDBJ databases">
        <title>Draft genome of the ectomycorrhizal ascomycete Sphaerosporella brunnea.</title>
        <authorList>
            <consortium name="DOE Joint Genome Institute"/>
            <person name="Benucci G.M."/>
            <person name="Marozzi G."/>
            <person name="Antonielli L."/>
            <person name="Sanchez S."/>
            <person name="Marco P."/>
            <person name="Wang X."/>
            <person name="Falini L.B."/>
            <person name="Barry K."/>
            <person name="Haridas S."/>
            <person name="Lipzen A."/>
            <person name="Labutti K."/>
            <person name="Grigoriev I.V."/>
            <person name="Murat C."/>
            <person name="Martin F."/>
            <person name="Albertini E."/>
            <person name="Donnini D."/>
            <person name="Bonito G."/>
        </authorList>
    </citation>
    <scope>NUCLEOTIDE SEQUENCE [LARGE SCALE GENOMIC DNA]</scope>
    <source>
        <strain evidence="4 5">Sb_GMNB300</strain>
    </source>
</reference>
<keyword evidence="5" id="KW-1185">Reference proteome</keyword>
<feature type="domain" description="DUF7580" evidence="3">
    <location>
        <begin position="339"/>
        <end position="597"/>
    </location>
</feature>
<dbReference type="InParanoid" id="A0A5J5ERL3"/>
<dbReference type="PANTHER" id="PTHR35186">
    <property type="entry name" value="ANK_REP_REGION DOMAIN-CONTAINING PROTEIN"/>
    <property type="match status" value="1"/>
</dbReference>
<dbReference type="EMBL" id="VXIS01000142">
    <property type="protein sequence ID" value="KAA8901720.1"/>
    <property type="molecule type" value="Genomic_DNA"/>
</dbReference>
<protein>
    <recommendedName>
        <fullName evidence="3">DUF7580 domain-containing protein</fullName>
    </recommendedName>
</protein>